<accession>A0ABV1A3L9</accession>
<evidence type="ECO:0000313" key="2">
    <source>
        <dbReference type="EMBL" id="MEQ2312577.1"/>
    </source>
</evidence>
<comment type="caution">
    <text evidence="2">The sequence shown here is derived from an EMBL/GenBank/DDBJ whole genome shotgun (WGS) entry which is preliminary data.</text>
</comment>
<feature type="non-terminal residue" evidence="2">
    <location>
        <position position="1"/>
    </location>
</feature>
<feature type="region of interest" description="Disordered" evidence="1">
    <location>
        <begin position="108"/>
        <end position="129"/>
    </location>
</feature>
<organism evidence="2 3">
    <name type="scientific">Ameca splendens</name>
    <dbReference type="NCBI Taxonomy" id="208324"/>
    <lineage>
        <taxon>Eukaryota</taxon>
        <taxon>Metazoa</taxon>
        <taxon>Chordata</taxon>
        <taxon>Craniata</taxon>
        <taxon>Vertebrata</taxon>
        <taxon>Euteleostomi</taxon>
        <taxon>Actinopterygii</taxon>
        <taxon>Neopterygii</taxon>
        <taxon>Teleostei</taxon>
        <taxon>Neoteleostei</taxon>
        <taxon>Acanthomorphata</taxon>
        <taxon>Ovalentaria</taxon>
        <taxon>Atherinomorphae</taxon>
        <taxon>Cyprinodontiformes</taxon>
        <taxon>Goodeidae</taxon>
        <taxon>Ameca</taxon>
    </lineage>
</organism>
<dbReference type="Proteomes" id="UP001469553">
    <property type="component" value="Unassembled WGS sequence"/>
</dbReference>
<reference evidence="2 3" key="1">
    <citation type="submission" date="2021-06" db="EMBL/GenBank/DDBJ databases">
        <authorList>
            <person name="Palmer J.M."/>
        </authorList>
    </citation>
    <scope>NUCLEOTIDE SEQUENCE [LARGE SCALE GENOMIC DNA]</scope>
    <source>
        <strain evidence="2 3">AS_MEX2019</strain>
        <tissue evidence="2">Muscle</tissue>
    </source>
</reference>
<evidence type="ECO:0000313" key="3">
    <source>
        <dbReference type="Proteomes" id="UP001469553"/>
    </source>
</evidence>
<gene>
    <name evidence="2" type="ORF">AMECASPLE_032472</name>
</gene>
<protein>
    <submittedName>
        <fullName evidence="2">Uncharacterized protein</fullName>
    </submittedName>
</protein>
<feature type="compositionally biased region" description="Acidic residues" evidence="1">
    <location>
        <begin position="31"/>
        <end position="41"/>
    </location>
</feature>
<feature type="compositionally biased region" description="Polar residues" evidence="1">
    <location>
        <begin position="114"/>
        <end position="123"/>
    </location>
</feature>
<dbReference type="EMBL" id="JAHRIP010079457">
    <property type="protein sequence ID" value="MEQ2312577.1"/>
    <property type="molecule type" value="Genomic_DNA"/>
</dbReference>
<keyword evidence="3" id="KW-1185">Reference proteome</keyword>
<feature type="region of interest" description="Disordered" evidence="1">
    <location>
        <begin position="30"/>
        <end position="59"/>
    </location>
</feature>
<name>A0ABV1A3L9_9TELE</name>
<proteinExistence type="predicted"/>
<evidence type="ECO:0000256" key="1">
    <source>
        <dbReference type="SAM" id="MobiDB-lite"/>
    </source>
</evidence>
<sequence length="129" mass="14498">EPLGDFEAKTSQNLQVFCCLQSTSCCRWSAEEEEEEEEEEEQGGRGGGAAEEEEKREKERWRAAGERCCSCFPHGSPTPPADPTRWTAPRRAARTLWRCPRNPRGAISARSWMLTGSSNSTSLERPPPR</sequence>